<dbReference type="RefSeq" id="WP_115921692.1">
    <property type="nucleotide sequence ID" value="NZ_QTUA01000001.1"/>
</dbReference>
<accession>A0A3D9UJV9</accession>
<dbReference type="EMBL" id="QTUA01000001">
    <property type="protein sequence ID" value="REF29597.1"/>
    <property type="molecule type" value="Genomic_DNA"/>
</dbReference>
<comment type="caution">
    <text evidence="1">The sequence shown here is derived from an EMBL/GenBank/DDBJ whole genome shotgun (WGS) entry which is preliminary data.</text>
</comment>
<dbReference type="AlphaFoldDB" id="A0A3D9UJV9"/>
<dbReference type="Proteomes" id="UP000256253">
    <property type="component" value="Unassembled WGS sequence"/>
</dbReference>
<evidence type="ECO:0000313" key="1">
    <source>
        <dbReference type="EMBL" id="REF29597.1"/>
    </source>
</evidence>
<organism evidence="1 2">
    <name type="scientific">Calidifontibacter indicus</name>
    <dbReference type="NCBI Taxonomy" id="419650"/>
    <lineage>
        <taxon>Bacteria</taxon>
        <taxon>Bacillati</taxon>
        <taxon>Actinomycetota</taxon>
        <taxon>Actinomycetes</taxon>
        <taxon>Micrococcales</taxon>
        <taxon>Dermacoccaceae</taxon>
        <taxon>Calidifontibacter</taxon>
    </lineage>
</organism>
<gene>
    <name evidence="1" type="ORF">DFJ65_0551</name>
</gene>
<sequence length="329" mass="35839">MSIVLLGPQRRPSLDKIVTALGLPGPFVTITAGWQEREKDDADLDRHLRERSRNLHLWHRMQHVFEVDPEYALAHHARRAQLLELQGLYQLGLSHTVKFLEELRHRTTGSAGMRELAVQDAIGVFRGIDRQHIARVREIQGRFYAEYPPHERPAIVQHRQEVAALMADASAVVLAGGHVVELLDALHLFNVTATGLGRLPIIAWSAGAMALTSQVVLFDEHAVRGPGCAEVFDQGLGVLPDLALFPAARQRLRTGDKQNMGLLARRFAPSLCVPLDPGARVEIGDDGSLPPDAPVVDFVGTMGPLADAVGVRAVSEGGERGQAGDQPTA</sequence>
<dbReference type="OrthoDB" id="4857326at2"/>
<protein>
    <submittedName>
        <fullName evidence="1">Uncharacterized protein</fullName>
    </submittedName>
</protein>
<evidence type="ECO:0000313" key="2">
    <source>
        <dbReference type="Proteomes" id="UP000256253"/>
    </source>
</evidence>
<proteinExistence type="predicted"/>
<reference evidence="1 2" key="1">
    <citation type="submission" date="2018-08" db="EMBL/GenBank/DDBJ databases">
        <title>Sequencing the genomes of 1000 actinobacteria strains.</title>
        <authorList>
            <person name="Klenk H.-P."/>
        </authorList>
    </citation>
    <scope>NUCLEOTIDE SEQUENCE [LARGE SCALE GENOMIC DNA]</scope>
    <source>
        <strain evidence="1 2">DSM 22967</strain>
    </source>
</reference>
<dbReference type="Gene3D" id="3.40.50.880">
    <property type="match status" value="1"/>
</dbReference>
<dbReference type="InterPro" id="IPR029062">
    <property type="entry name" value="Class_I_gatase-like"/>
</dbReference>
<keyword evidence="2" id="KW-1185">Reference proteome</keyword>
<name>A0A3D9UJV9_9MICO</name>